<gene>
    <name evidence="1" type="ORF">SPELUC_LOCUS475</name>
</gene>
<reference evidence="1" key="1">
    <citation type="submission" date="2021-06" db="EMBL/GenBank/DDBJ databases">
        <authorList>
            <person name="Kallberg Y."/>
            <person name="Tangrot J."/>
            <person name="Rosling A."/>
        </authorList>
    </citation>
    <scope>NUCLEOTIDE SEQUENCE</scope>
    <source>
        <strain evidence="1">28 12/20/2015</strain>
    </source>
</reference>
<sequence length="695" mass="81127">MSKYKLVLTLMAMRETKFPLIFDSTRKVLIPQYVHPEKYLASTTKSTERNPPIIVISDDECTTEAPSPVETSHLSAFSDNESLTIRSNKLWTDNDLMILLDYVEANYEQWRICKREFCKFIEKAKVLEKNYTRYQIEKKLNTLVATYSKIRKNKEIGIKDVKPRKFPAYDRMHEIFGHRPIEEYIILKETSEPKKRFSQNIDSMDDNEQVNSSSNLKVKRAKYSHDRNTTDDGITDSEYETLVQPFKSKKSSDMCFKLKRTDDGIPIYSFGPRVQQYWSCDMIHLLMDCIETNVDVFWKNPTKFWDWLATNVFTNRTPFAIAQKFYELRPDKHVKGLRALKKLKNKSDDTKLIEKIERCFQRLYEKKTWSRDRDMNVMFKYPPGYDPKQILSEDNITKPPPAISLKIDESDLNFAKHLLKYSHSDDVYALSKCSGTNDKIRWPELKENLGREPQKCEPFDWTDQENSDSMTISESADANASIALLPDDSKREFKSLYKGLTKKYSYLEQEIISITHTMNSLNEQKIRPQSPASDQNNADDCMSNIQKCCTTFAVEDALRKILDAVGSLHQTVIQQEGRQEMEISDSEQHSSDTSEHHDHMNSEDYYFTTEHVNSEGHISNEPTIKWDTILHAARIAGLPHSVIKNTYYRISKLYDKDKQFEDSIKEMKLGEFEGLISLPYLDGQEQLRIWDTEAE</sequence>
<proteinExistence type="predicted"/>
<organism evidence="1 2">
    <name type="scientific">Cetraspora pellucida</name>
    <dbReference type="NCBI Taxonomy" id="1433469"/>
    <lineage>
        <taxon>Eukaryota</taxon>
        <taxon>Fungi</taxon>
        <taxon>Fungi incertae sedis</taxon>
        <taxon>Mucoromycota</taxon>
        <taxon>Glomeromycotina</taxon>
        <taxon>Glomeromycetes</taxon>
        <taxon>Diversisporales</taxon>
        <taxon>Gigasporaceae</taxon>
        <taxon>Cetraspora</taxon>
    </lineage>
</organism>
<protein>
    <submittedName>
        <fullName evidence="1">321_t:CDS:1</fullName>
    </submittedName>
</protein>
<dbReference type="Proteomes" id="UP000789366">
    <property type="component" value="Unassembled WGS sequence"/>
</dbReference>
<evidence type="ECO:0000313" key="2">
    <source>
        <dbReference type="Proteomes" id="UP000789366"/>
    </source>
</evidence>
<comment type="caution">
    <text evidence="1">The sequence shown here is derived from an EMBL/GenBank/DDBJ whole genome shotgun (WGS) entry which is preliminary data.</text>
</comment>
<name>A0ACA9K0I1_9GLOM</name>
<keyword evidence="2" id="KW-1185">Reference proteome</keyword>
<dbReference type="EMBL" id="CAJVPW010000170">
    <property type="protein sequence ID" value="CAG8445555.1"/>
    <property type="molecule type" value="Genomic_DNA"/>
</dbReference>
<evidence type="ECO:0000313" key="1">
    <source>
        <dbReference type="EMBL" id="CAG8445555.1"/>
    </source>
</evidence>
<accession>A0ACA9K0I1</accession>